<dbReference type="EMBL" id="JBAMMX010000007">
    <property type="protein sequence ID" value="KAK6936241.1"/>
    <property type="molecule type" value="Genomic_DNA"/>
</dbReference>
<dbReference type="InterPro" id="IPR002885">
    <property type="entry name" value="PPR_rpt"/>
</dbReference>
<dbReference type="Pfam" id="PF13041">
    <property type="entry name" value="PPR_2"/>
    <property type="match status" value="2"/>
</dbReference>
<organism evidence="4 5">
    <name type="scientific">Dillenia turbinata</name>
    <dbReference type="NCBI Taxonomy" id="194707"/>
    <lineage>
        <taxon>Eukaryota</taxon>
        <taxon>Viridiplantae</taxon>
        <taxon>Streptophyta</taxon>
        <taxon>Embryophyta</taxon>
        <taxon>Tracheophyta</taxon>
        <taxon>Spermatophyta</taxon>
        <taxon>Magnoliopsida</taxon>
        <taxon>eudicotyledons</taxon>
        <taxon>Gunneridae</taxon>
        <taxon>Pentapetalae</taxon>
        <taxon>Dilleniales</taxon>
        <taxon>Dilleniaceae</taxon>
        <taxon>Dillenia</taxon>
    </lineage>
</organism>
<feature type="repeat" description="PPR" evidence="3">
    <location>
        <begin position="16"/>
        <end position="50"/>
    </location>
</feature>
<dbReference type="PROSITE" id="PS51375">
    <property type="entry name" value="PPR"/>
    <property type="match status" value="2"/>
</dbReference>
<dbReference type="InterPro" id="IPR046960">
    <property type="entry name" value="PPR_At4g14850-like_plant"/>
</dbReference>
<dbReference type="Proteomes" id="UP001370490">
    <property type="component" value="Unassembled WGS sequence"/>
</dbReference>
<dbReference type="GO" id="GO:0003723">
    <property type="term" value="F:RNA binding"/>
    <property type="evidence" value="ECO:0007669"/>
    <property type="project" value="InterPro"/>
</dbReference>
<evidence type="ECO:0000313" key="4">
    <source>
        <dbReference type="EMBL" id="KAK6936241.1"/>
    </source>
</evidence>
<sequence>MENALSFFMSMHENWNVVPWTAMITGYLENGNAKQSAELFCWMSKEGIKANHFTYSVTLTAHLAISSSQLHARVVKTNYENIPSVGTALLDAYVKTGKVEEAAKVFGVIEEKDIVAWSAMLAGYARVGDTEAAVDVFGETAKEGVDPNEFTFNYNKLLFTPQD</sequence>
<accession>A0AAN8ZFK9</accession>
<dbReference type="NCBIfam" id="TIGR00756">
    <property type="entry name" value="PPR"/>
    <property type="match status" value="2"/>
</dbReference>
<dbReference type="AlphaFoldDB" id="A0AAN8ZFK9"/>
<protein>
    <submittedName>
        <fullName evidence="4">Pentatricopeptide repeat</fullName>
    </submittedName>
</protein>
<dbReference type="PANTHER" id="PTHR47926">
    <property type="entry name" value="PENTATRICOPEPTIDE REPEAT-CONTAINING PROTEIN"/>
    <property type="match status" value="1"/>
</dbReference>
<comment type="similarity">
    <text evidence="1">Belongs to the PPR family. PCMP-H subfamily.</text>
</comment>
<comment type="caution">
    <text evidence="4">The sequence shown here is derived from an EMBL/GenBank/DDBJ whole genome shotgun (WGS) entry which is preliminary data.</text>
</comment>
<evidence type="ECO:0000313" key="5">
    <source>
        <dbReference type="Proteomes" id="UP001370490"/>
    </source>
</evidence>
<evidence type="ECO:0000256" key="1">
    <source>
        <dbReference type="ARBA" id="ARBA00006643"/>
    </source>
</evidence>
<name>A0AAN8ZFK9_9MAGN</name>
<dbReference type="InterPro" id="IPR011990">
    <property type="entry name" value="TPR-like_helical_dom_sf"/>
</dbReference>
<keyword evidence="5" id="KW-1185">Reference proteome</keyword>
<evidence type="ECO:0000256" key="3">
    <source>
        <dbReference type="PROSITE-ProRule" id="PRU00708"/>
    </source>
</evidence>
<reference evidence="4 5" key="1">
    <citation type="submission" date="2023-12" db="EMBL/GenBank/DDBJ databases">
        <title>A high-quality genome assembly for Dillenia turbinata (Dilleniales).</title>
        <authorList>
            <person name="Chanderbali A."/>
        </authorList>
    </citation>
    <scope>NUCLEOTIDE SEQUENCE [LARGE SCALE GENOMIC DNA]</scope>
    <source>
        <strain evidence="4">LSX21</strain>
        <tissue evidence="4">Leaf</tissue>
    </source>
</reference>
<dbReference type="GO" id="GO:0009451">
    <property type="term" value="P:RNA modification"/>
    <property type="evidence" value="ECO:0007669"/>
    <property type="project" value="InterPro"/>
</dbReference>
<dbReference type="FunFam" id="1.25.40.10:FF:000201">
    <property type="entry name" value="Pentatricopeptide repeat-containing protein mitochondrial"/>
    <property type="match status" value="1"/>
</dbReference>
<keyword evidence="2" id="KW-0677">Repeat</keyword>
<feature type="repeat" description="PPR" evidence="3">
    <location>
        <begin position="113"/>
        <end position="147"/>
    </location>
</feature>
<proteinExistence type="inferred from homology"/>
<evidence type="ECO:0000256" key="2">
    <source>
        <dbReference type="ARBA" id="ARBA00022737"/>
    </source>
</evidence>
<gene>
    <name evidence="4" type="ORF">RJ641_033271</name>
</gene>
<dbReference type="Gene3D" id="1.25.40.10">
    <property type="entry name" value="Tetratricopeptide repeat domain"/>
    <property type="match status" value="2"/>
</dbReference>
<dbReference type="PANTHER" id="PTHR47926:SF347">
    <property type="entry name" value="PENTATRICOPEPTIDE REPEAT-CONTAINING PROTEIN"/>
    <property type="match status" value="1"/>
</dbReference>